<keyword evidence="2" id="KW-0805">Transcription regulation</keyword>
<protein>
    <submittedName>
        <fullName evidence="7">Putative transcription factor bHLH family</fullName>
    </submittedName>
</protein>
<dbReference type="Pfam" id="PF00010">
    <property type="entry name" value="HLH"/>
    <property type="match status" value="1"/>
</dbReference>
<organism evidence="7 8">
    <name type="scientific">Lupinus albus</name>
    <name type="common">White lupine</name>
    <name type="synonym">Lupinus termis</name>
    <dbReference type="NCBI Taxonomy" id="3870"/>
    <lineage>
        <taxon>Eukaryota</taxon>
        <taxon>Viridiplantae</taxon>
        <taxon>Streptophyta</taxon>
        <taxon>Embryophyta</taxon>
        <taxon>Tracheophyta</taxon>
        <taxon>Spermatophyta</taxon>
        <taxon>Magnoliopsida</taxon>
        <taxon>eudicotyledons</taxon>
        <taxon>Gunneridae</taxon>
        <taxon>Pentapetalae</taxon>
        <taxon>rosids</taxon>
        <taxon>fabids</taxon>
        <taxon>Fabales</taxon>
        <taxon>Fabaceae</taxon>
        <taxon>Papilionoideae</taxon>
        <taxon>50 kb inversion clade</taxon>
        <taxon>genistoids sensu lato</taxon>
        <taxon>core genistoids</taxon>
        <taxon>Genisteae</taxon>
        <taxon>Lupinus</taxon>
    </lineage>
</organism>
<dbReference type="InterPro" id="IPR047265">
    <property type="entry name" value="PIF1-like_bHLH"/>
</dbReference>
<proteinExistence type="predicted"/>
<dbReference type="Gene3D" id="4.10.280.10">
    <property type="entry name" value="Helix-loop-helix DNA-binding domain"/>
    <property type="match status" value="1"/>
</dbReference>
<dbReference type="FunFam" id="4.10.280.10:FF:000004">
    <property type="entry name" value="Basic helix-loop-helix transcription factor"/>
    <property type="match status" value="1"/>
</dbReference>
<evidence type="ECO:0000256" key="4">
    <source>
        <dbReference type="ARBA" id="ARBA00023163"/>
    </source>
</evidence>
<evidence type="ECO:0000256" key="2">
    <source>
        <dbReference type="ARBA" id="ARBA00023015"/>
    </source>
</evidence>
<keyword evidence="4" id="KW-0804">Transcription</keyword>
<evidence type="ECO:0000256" key="3">
    <source>
        <dbReference type="ARBA" id="ARBA00023125"/>
    </source>
</evidence>
<gene>
    <name evidence="7" type="ORF">Lalb_Chr16g0378581</name>
</gene>
<evidence type="ECO:0000313" key="8">
    <source>
        <dbReference type="Proteomes" id="UP000447434"/>
    </source>
</evidence>
<dbReference type="GO" id="GO:0005634">
    <property type="term" value="C:nucleus"/>
    <property type="evidence" value="ECO:0007669"/>
    <property type="project" value="UniProtKB-SubCell"/>
</dbReference>
<reference evidence="8" key="1">
    <citation type="journal article" date="2020" name="Nat. Commun.">
        <title>Genome sequence of the cluster root forming white lupin.</title>
        <authorList>
            <person name="Hufnagel B."/>
            <person name="Marques A."/>
            <person name="Soriano A."/>
            <person name="Marques L."/>
            <person name="Divol F."/>
            <person name="Doumas P."/>
            <person name="Sallet E."/>
            <person name="Mancinotti D."/>
            <person name="Carrere S."/>
            <person name="Marande W."/>
            <person name="Arribat S."/>
            <person name="Keller J."/>
            <person name="Huneau C."/>
            <person name="Blein T."/>
            <person name="Aime D."/>
            <person name="Laguerre M."/>
            <person name="Taylor J."/>
            <person name="Schubert V."/>
            <person name="Nelson M."/>
            <person name="Geu-Flores F."/>
            <person name="Crespi M."/>
            <person name="Gallardo-Guerrero K."/>
            <person name="Delaux P.-M."/>
            <person name="Salse J."/>
            <person name="Berges H."/>
            <person name="Guyot R."/>
            <person name="Gouzy J."/>
            <person name="Peret B."/>
        </authorList>
    </citation>
    <scope>NUCLEOTIDE SEQUENCE [LARGE SCALE GENOMIC DNA]</scope>
    <source>
        <strain evidence="8">cv. Amiga</strain>
    </source>
</reference>
<name>A0A6A4NWD9_LUPAL</name>
<dbReference type="CDD" id="cd11445">
    <property type="entry name" value="bHLH_AtPIF_like"/>
    <property type="match status" value="1"/>
</dbReference>
<comment type="caution">
    <text evidence="7">The sequence shown here is derived from an EMBL/GenBank/DDBJ whole genome shotgun (WGS) entry which is preliminary data.</text>
</comment>
<dbReference type="PANTHER" id="PTHR45855:SF73">
    <property type="entry name" value="TRANSCRIPTION FACTOR SPATULA"/>
    <property type="match status" value="1"/>
</dbReference>
<dbReference type="AlphaFoldDB" id="A0A6A4NWD9"/>
<dbReference type="SUPFAM" id="SSF47459">
    <property type="entry name" value="HLH, helix-loop-helix DNA-binding domain"/>
    <property type="match status" value="1"/>
</dbReference>
<sequence length="362" mass="40345">MGYDDDVDDDMYHHHHKNLSTSQDDVSFFLRQILLPSSFSSSSSSHFHNSNFNHYDNKIFSAGPGGTTNSRATHISIKGQEAIIENDTDCESEDCVEALAEEVPTKSGPSRSSSKRSRAAEVHNLSEKRRRSRINEKMKALQNLIPNSNKTDKASMLDEAIDYLKQLQLQVQMLSMRNGLSPHPMCFPEGLQPLQLSQMNMELGEENRSIPLNMAATLPMHQGNPLNYASSNLPNQHTVHNPPSVPYPSYINNSEASFDLESPVLSNIKPLQPRRSSEICREYMLQHQQSNASYSDANLLSSSQVIKELESGKNAVSLSFDMQTSEAKDNSSLQTCIAEREQSGVILRNSKPNIICTSQLSS</sequence>
<evidence type="ECO:0000256" key="5">
    <source>
        <dbReference type="ARBA" id="ARBA00023242"/>
    </source>
</evidence>
<dbReference type="SMART" id="SM00353">
    <property type="entry name" value="HLH"/>
    <property type="match status" value="1"/>
</dbReference>
<keyword evidence="8" id="KW-1185">Reference proteome</keyword>
<dbReference type="PANTHER" id="PTHR45855">
    <property type="entry name" value="TRANSCRIPTION FACTOR PIF1-RELATED"/>
    <property type="match status" value="1"/>
</dbReference>
<keyword evidence="3" id="KW-0238">DNA-binding</keyword>
<dbReference type="InterPro" id="IPR036638">
    <property type="entry name" value="HLH_DNA-bd_sf"/>
</dbReference>
<evidence type="ECO:0000256" key="6">
    <source>
        <dbReference type="SAM" id="MobiDB-lite"/>
    </source>
</evidence>
<dbReference type="OrthoDB" id="690068at2759"/>
<evidence type="ECO:0000256" key="1">
    <source>
        <dbReference type="ARBA" id="ARBA00004123"/>
    </source>
</evidence>
<accession>A0A6A4NWD9</accession>
<comment type="subcellular location">
    <subcellularLocation>
        <location evidence="1">Nucleus</location>
    </subcellularLocation>
</comment>
<feature type="region of interest" description="Disordered" evidence="6">
    <location>
        <begin position="101"/>
        <end position="130"/>
    </location>
</feature>
<evidence type="ECO:0000313" key="7">
    <source>
        <dbReference type="EMBL" id="KAE9596673.1"/>
    </source>
</evidence>
<feature type="compositionally biased region" description="Basic and acidic residues" evidence="6">
    <location>
        <begin position="118"/>
        <end position="130"/>
    </location>
</feature>
<keyword evidence="5" id="KW-0539">Nucleus</keyword>
<dbReference type="EMBL" id="WOCE01000016">
    <property type="protein sequence ID" value="KAE9596673.1"/>
    <property type="molecule type" value="Genomic_DNA"/>
</dbReference>
<dbReference type="Proteomes" id="UP000447434">
    <property type="component" value="Chromosome 16"/>
</dbReference>
<dbReference type="PROSITE" id="PS50888">
    <property type="entry name" value="BHLH"/>
    <property type="match status" value="1"/>
</dbReference>
<dbReference type="InterPro" id="IPR031066">
    <property type="entry name" value="bHLH_ALC-like_plant"/>
</dbReference>
<dbReference type="InterPro" id="IPR011598">
    <property type="entry name" value="bHLH_dom"/>
</dbReference>
<dbReference type="GO" id="GO:0046983">
    <property type="term" value="F:protein dimerization activity"/>
    <property type="evidence" value="ECO:0007669"/>
    <property type="project" value="InterPro"/>
</dbReference>
<dbReference type="GO" id="GO:0003677">
    <property type="term" value="F:DNA binding"/>
    <property type="evidence" value="ECO:0007669"/>
    <property type="project" value="UniProtKB-KW"/>
</dbReference>